<dbReference type="Proteomes" id="UP000076858">
    <property type="component" value="Unassembled WGS sequence"/>
</dbReference>
<evidence type="ECO:0000313" key="1">
    <source>
        <dbReference type="EMBL" id="KZS17374.1"/>
    </source>
</evidence>
<gene>
    <name evidence="1" type="ORF">APZ42_017019</name>
</gene>
<reference evidence="1 2" key="1">
    <citation type="submission" date="2016-03" db="EMBL/GenBank/DDBJ databases">
        <title>EvidentialGene: Evidence-directed Construction of Genes on Genomes.</title>
        <authorList>
            <person name="Gilbert D.G."/>
            <person name="Choi J.-H."/>
            <person name="Mockaitis K."/>
            <person name="Colbourne J."/>
            <person name="Pfrender M."/>
        </authorList>
    </citation>
    <scope>NUCLEOTIDE SEQUENCE [LARGE SCALE GENOMIC DNA]</scope>
    <source>
        <strain evidence="1 2">Xinb3</strain>
        <tissue evidence="1">Complete organism</tissue>
    </source>
</reference>
<dbReference type="EMBL" id="LRGB01000642">
    <property type="protein sequence ID" value="KZS17374.1"/>
    <property type="molecule type" value="Genomic_DNA"/>
</dbReference>
<accession>A0A165AAI3</accession>
<name>A0A165AAI3_9CRUS</name>
<evidence type="ECO:0000313" key="2">
    <source>
        <dbReference type="Proteomes" id="UP000076858"/>
    </source>
</evidence>
<sequence length="83" mass="9447">MLTAFPFGCQPWNRLTVISLRLTDAWSGFVSRNLVYYLIDQNKNKVSCYRLTATVIVSSAASGNRPFVTKAGLFDGCELFRYW</sequence>
<comment type="caution">
    <text evidence="1">The sequence shown here is derived from an EMBL/GenBank/DDBJ whole genome shotgun (WGS) entry which is preliminary data.</text>
</comment>
<proteinExistence type="predicted"/>
<dbReference type="AlphaFoldDB" id="A0A165AAI3"/>
<keyword evidence="2" id="KW-1185">Reference proteome</keyword>
<organism evidence="1 2">
    <name type="scientific">Daphnia magna</name>
    <dbReference type="NCBI Taxonomy" id="35525"/>
    <lineage>
        <taxon>Eukaryota</taxon>
        <taxon>Metazoa</taxon>
        <taxon>Ecdysozoa</taxon>
        <taxon>Arthropoda</taxon>
        <taxon>Crustacea</taxon>
        <taxon>Branchiopoda</taxon>
        <taxon>Diplostraca</taxon>
        <taxon>Cladocera</taxon>
        <taxon>Anomopoda</taxon>
        <taxon>Daphniidae</taxon>
        <taxon>Daphnia</taxon>
    </lineage>
</organism>
<protein>
    <submittedName>
        <fullName evidence="1">Uncharacterized protein</fullName>
    </submittedName>
</protein>